<dbReference type="HOGENOM" id="CLU_038716_0_1_1"/>
<organism evidence="2 3">
    <name type="scientific">Hypocrea atroviridis (strain ATCC 20476 / IMI 206040)</name>
    <name type="common">Trichoderma atroviride</name>
    <dbReference type="NCBI Taxonomy" id="452589"/>
    <lineage>
        <taxon>Eukaryota</taxon>
        <taxon>Fungi</taxon>
        <taxon>Dikarya</taxon>
        <taxon>Ascomycota</taxon>
        <taxon>Pezizomycotina</taxon>
        <taxon>Sordariomycetes</taxon>
        <taxon>Hypocreomycetidae</taxon>
        <taxon>Hypocreales</taxon>
        <taxon>Hypocreaceae</taxon>
        <taxon>Trichoderma</taxon>
    </lineage>
</organism>
<name>G9NRQ4_HYPAI</name>
<evidence type="ECO:0000256" key="1">
    <source>
        <dbReference type="ARBA" id="ARBA00005564"/>
    </source>
</evidence>
<proteinExistence type="inferred from homology"/>
<dbReference type="EMBL" id="ABDG02000022">
    <property type="protein sequence ID" value="EHK46687.1"/>
    <property type="molecule type" value="Genomic_DNA"/>
</dbReference>
<dbReference type="AlphaFoldDB" id="G9NRQ4"/>
<dbReference type="OrthoDB" id="9972196at2759"/>
<dbReference type="GO" id="GO:0017057">
    <property type="term" value="F:6-phosphogluconolactonase activity"/>
    <property type="evidence" value="ECO:0007669"/>
    <property type="project" value="TreeGrafter"/>
</dbReference>
<accession>G9NRQ4</accession>
<comment type="caution">
    <text evidence="2">The sequence shown here is derived from an EMBL/GenBank/DDBJ whole genome shotgun (WGS) entry which is preliminary data.</text>
</comment>
<protein>
    <submittedName>
        <fullName evidence="2">Uncharacterized protein</fullName>
    </submittedName>
</protein>
<dbReference type="PANTHER" id="PTHR30344:SF1">
    <property type="entry name" value="6-PHOSPHOGLUCONOLACTONASE"/>
    <property type="match status" value="1"/>
</dbReference>
<reference evidence="2 3" key="1">
    <citation type="journal article" date="2011" name="Genome Biol.">
        <title>Comparative genome sequence analysis underscores mycoparasitism as the ancestral life style of Trichoderma.</title>
        <authorList>
            <person name="Kubicek C.P."/>
            <person name="Herrera-Estrella A."/>
            <person name="Seidl-Seiboth V."/>
            <person name="Martinez D.A."/>
            <person name="Druzhinina I.S."/>
            <person name="Thon M."/>
            <person name="Zeilinger S."/>
            <person name="Casas-Flores S."/>
            <person name="Horwitz B.A."/>
            <person name="Mukherjee P.K."/>
            <person name="Mukherjee M."/>
            <person name="Kredics L."/>
            <person name="Alcaraz L.D."/>
            <person name="Aerts A."/>
            <person name="Antal Z."/>
            <person name="Atanasova L."/>
            <person name="Cervantes-Badillo M.G."/>
            <person name="Challacombe J."/>
            <person name="Chertkov O."/>
            <person name="McCluskey K."/>
            <person name="Coulpier F."/>
            <person name="Deshpande N."/>
            <person name="von Doehren H."/>
            <person name="Ebbole D.J."/>
            <person name="Esquivel-Naranjo E.U."/>
            <person name="Fekete E."/>
            <person name="Flipphi M."/>
            <person name="Glaser F."/>
            <person name="Gomez-Rodriguez E.Y."/>
            <person name="Gruber S."/>
            <person name="Han C."/>
            <person name="Henrissat B."/>
            <person name="Hermosa R."/>
            <person name="Hernandez-Onate M."/>
            <person name="Karaffa L."/>
            <person name="Kosti I."/>
            <person name="Le Crom S."/>
            <person name="Lindquist E."/>
            <person name="Lucas S."/>
            <person name="Luebeck M."/>
            <person name="Luebeck P.S."/>
            <person name="Margeot A."/>
            <person name="Metz B."/>
            <person name="Misra M."/>
            <person name="Nevalainen H."/>
            <person name="Omann M."/>
            <person name="Packer N."/>
            <person name="Perrone G."/>
            <person name="Uresti-Rivera E.E."/>
            <person name="Salamov A."/>
            <person name="Schmoll M."/>
            <person name="Seiboth B."/>
            <person name="Shapiro H."/>
            <person name="Sukno S."/>
            <person name="Tamayo-Ramos J.A."/>
            <person name="Tisch D."/>
            <person name="Wiest A."/>
            <person name="Wilkinson H.H."/>
            <person name="Zhang M."/>
            <person name="Coutinho P.M."/>
            <person name="Kenerley C.M."/>
            <person name="Monte E."/>
            <person name="Baker S.E."/>
            <person name="Grigoriev I.V."/>
        </authorList>
    </citation>
    <scope>NUCLEOTIDE SEQUENCE [LARGE SCALE GENOMIC DNA]</scope>
    <source>
        <strain evidence="3">ATCC 20476 / IMI 206040</strain>
    </source>
</reference>
<dbReference type="STRING" id="452589.G9NRQ4"/>
<dbReference type="SUPFAM" id="SSF51004">
    <property type="entry name" value="C-terminal (heme d1) domain of cytochrome cd1-nitrite reductase"/>
    <property type="match status" value="1"/>
</dbReference>
<comment type="similarity">
    <text evidence="1">Belongs to the cycloisomerase 2 family.</text>
</comment>
<evidence type="ECO:0000313" key="2">
    <source>
        <dbReference type="EMBL" id="EHK46687.1"/>
    </source>
</evidence>
<evidence type="ECO:0000313" key="3">
    <source>
        <dbReference type="Proteomes" id="UP000005426"/>
    </source>
</evidence>
<dbReference type="Gene3D" id="2.130.10.10">
    <property type="entry name" value="YVTN repeat-like/Quinoprotein amine dehydrogenase"/>
    <property type="match status" value="1"/>
</dbReference>
<sequence length="368" mass="39310">MSRRLLIARPGHIYLATYNSASPSLTIDLDLPVAGNPSWFAVSPADPSLLYTFDENTATTLLYKLDLAANSLTKVAERNDGSEGVCHLGLGKDGAIMVGSSWASGTMDIWNTSNGSLEFVKTMPSKDAVLDAGRVARAHQAVLDPTGRWFVVNDLGTDSLLVLDSAAAGVPIVNRVRVPDGSGPRHGVFYSSGGGDDAPATHYMLLCEKSNRVIVFALEYADEGIGFTPLGSYSTFMEGDAESERTAGAAAGEIALSRDGRHVYTSNRLLNSPTETIAHFRVLEGEQGPSLELVGETSTGGKHPRMFSVSRDGGELFVGNQEGEWAVVVLKRRDDGTLEEEPVAGIRMHELVKPGGDERGPMFVLEVV</sequence>
<dbReference type="InterPro" id="IPR019405">
    <property type="entry name" value="Lactonase_7-beta_prop"/>
</dbReference>
<dbReference type="OMA" id="PTETIAH"/>
<dbReference type="PANTHER" id="PTHR30344">
    <property type="entry name" value="6-PHOSPHOGLUCONOLACTONASE-RELATED"/>
    <property type="match status" value="1"/>
</dbReference>
<dbReference type="InterPro" id="IPR015943">
    <property type="entry name" value="WD40/YVTN_repeat-like_dom_sf"/>
</dbReference>
<dbReference type="eggNOG" id="ENOG502QRFW">
    <property type="taxonomic scope" value="Eukaryota"/>
</dbReference>
<dbReference type="Pfam" id="PF10282">
    <property type="entry name" value="Lactonase"/>
    <property type="match status" value="1"/>
</dbReference>
<dbReference type="InterPro" id="IPR011048">
    <property type="entry name" value="Haem_d1_sf"/>
</dbReference>
<gene>
    <name evidence="2" type="ORF">TRIATDRAFT_317625</name>
</gene>
<keyword evidence="3" id="KW-1185">Reference proteome</keyword>
<dbReference type="Proteomes" id="UP000005426">
    <property type="component" value="Unassembled WGS sequence"/>
</dbReference>
<dbReference type="InterPro" id="IPR050282">
    <property type="entry name" value="Cycloisomerase_2"/>
</dbReference>